<accession>A0A855FX40</accession>
<keyword evidence="1" id="KW-0472">Membrane</keyword>
<name>A0A855FX40_9NEIS</name>
<sequence length="91" mass="10749">MFKSKVNFKIFNSFIYIKLIFIIKAVYNRSFLVNNLTVLMNIIQNTVIVFDKALDNLRMIEQAFIMFVDINQGISKIPLIRQWLMLAMQIS</sequence>
<keyword evidence="1" id="KW-0812">Transmembrane</keyword>
<feature type="transmembrane region" description="Helical" evidence="1">
    <location>
        <begin position="6"/>
        <end position="27"/>
    </location>
</feature>
<dbReference type="AlphaFoldDB" id="A0A855FX40"/>
<dbReference type="EMBL" id="MEIU01000071">
    <property type="protein sequence ID" value="PIT58714.1"/>
    <property type="molecule type" value="Genomic_DNA"/>
</dbReference>
<organism evidence="2 3">
    <name type="scientific">Snodgrassella alvi</name>
    <dbReference type="NCBI Taxonomy" id="1196083"/>
    <lineage>
        <taxon>Bacteria</taxon>
        <taxon>Pseudomonadati</taxon>
        <taxon>Pseudomonadota</taxon>
        <taxon>Betaproteobacteria</taxon>
        <taxon>Neisseriales</taxon>
        <taxon>Neisseriaceae</taxon>
        <taxon>Snodgrassella</taxon>
    </lineage>
</organism>
<evidence type="ECO:0000256" key="1">
    <source>
        <dbReference type="SAM" id="Phobius"/>
    </source>
</evidence>
<comment type="caution">
    <text evidence="2">The sequence shown here is derived from an EMBL/GenBank/DDBJ whole genome shotgun (WGS) entry which is preliminary data.</text>
</comment>
<proteinExistence type="predicted"/>
<dbReference type="Proteomes" id="UP000230463">
    <property type="component" value="Unassembled WGS sequence"/>
</dbReference>
<gene>
    <name evidence="2" type="ORF">BHC57_11405</name>
</gene>
<evidence type="ECO:0000313" key="3">
    <source>
        <dbReference type="Proteomes" id="UP000230463"/>
    </source>
</evidence>
<protein>
    <submittedName>
        <fullName evidence="2">Uncharacterized protein</fullName>
    </submittedName>
</protein>
<keyword evidence="1" id="KW-1133">Transmembrane helix</keyword>
<reference evidence="2 3" key="1">
    <citation type="journal article" date="2017" name="MBio">
        <title>Type VI secretion-mediated competition in the bee gut microbiome.</title>
        <authorList>
            <person name="Steele M.I."/>
            <person name="Kwong W.K."/>
            <person name="Powell J.E."/>
            <person name="Whiteley M."/>
            <person name="Moran N.A."/>
        </authorList>
    </citation>
    <scope>NUCLEOTIDE SEQUENCE [LARGE SCALE GENOMIC DNA]</scope>
    <source>
        <strain evidence="2 3">HK3</strain>
    </source>
</reference>
<evidence type="ECO:0000313" key="2">
    <source>
        <dbReference type="EMBL" id="PIT58714.1"/>
    </source>
</evidence>